<accession>A0A9W9M3P8</accession>
<gene>
    <name evidence="1" type="ORF">N7472_007545</name>
</gene>
<dbReference type="OrthoDB" id="103349at2759"/>
<dbReference type="AlphaFoldDB" id="A0A9W9M3P8"/>
<sequence length="69" mass="7791">MRSTTKRPNFLVIAASDLGFSDISHCGGEIETPSPAKLAKEDINIRMANFHTARYRLHLTRSRISYIDV</sequence>
<reference evidence="1" key="2">
    <citation type="journal article" date="2023" name="IMA Fungus">
        <title>Comparative genomic study of the Penicillium genus elucidates a diverse pangenome and 15 lateral gene transfer events.</title>
        <authorList>
            <person name="Petersen C."/>
            <person name="Sorensen T."/>
            <person name="Nielsen M.R."/>
            <person name="Sondergaard T.E."/>
            <person name="Sorensen J.L."/>
            <person name="Fitzpatrick D.A."/>
            <person name="Frisvad J.C."/>
            <person name="Nielsen K.L."/>
        </authorList>
    </citation>
    <scope>NUCLEOTIDE SEQUENCE</scope>
    <source>
        <strain evidence="1">IBT 16849</strain>
    </source>
</reference>
<dbReference type="InterPro" id="IPR017850">
    <property type="entry name" value="Alkaline_phosphatase_core_sf"/>
</dbReference>
<comment type="caution">
    <text evidence="1">The sequence shown here is derived from an EMBL/GenBank/DDBJ whole genome shotgun (WGS) entry which is preliminary data.</text>
</comment>
<dbReference type="SUPFAM" id="SSF53649">
    <property type="entry name" value="Alkaline phosphatase-like"/>
    <property type="match status" value="1"/>
</dbReference>
<evidence type="ECO:0000313" key="1">
    <source>
        <dbReference type="EMBL" id="KAJ5188531.1"/>
    </source>
</evidence>
<name>A0A9W9M3P8_9EURO</name>
<evidence type="ECO:0000313" key="2">
    <source>
        <dbReference type="Proteomes" id="UP001150879"/>
    </source>
</evidence>
<dbReference type="Gene3D" id="3.40.720.10">
    <property type="entry name" value="Alkaline Phosphatase, subunit A"/>
    <property type="match status" value="1"/>
</dbReference>
<keyword evidence="2" id="KW-1185">Reference proteome</keyword>
<organism evidence="1 2">
    <name type="scientific">Penicillium cf. griseofulvum</name>
    <dbReference type="NCBI Taxonomy" id="2972120"/>
    <lineage>
        <taxon>Eukaryota</taxon>
        <taxon>Fungi</taxon>
        <taxon>Dikarya</taxon>
        <taxon>Ascomycota</taxon>
        <taxon>Pezizomycotina</taxon>
        <taxon>Eurotiomycetes</taxon>
        <taxon>Eurotiomycetidae</taxon>
        <taxon>Eurotiales</taxon>
        <taxon>Aspergillaceae</taxon>
        <taxon>Penicillium</taxon>
    </lineage>
</organism>
<dbReference type="EMBL" id="JAPQKP010000005">
    <property type="protein sequence ID" value="KAJ5188531.1"/>
    <property type="molecule type" value="Genomic_DNA"/>
</dbReference>
<proteinExistence type="predicted"/>
<dbReference type="Proteomes" id="UP001150879">
    <property type="component" value="Unassembled WGS sequence"/>
</dbReference>
<reference evidence="1" key="1">
    <citation type="submission" date="2022-11" db="EMBL/GenBank/DDBJ databases">
        <authorList>
            <person name="Petersen C."/>
        </authorList>
    </citation>
    <scope>NUCLEOTIDE SEQUENCE</scope>
    <source>
        <strain evidence="1">IBT 16849</strain>
    </source>
</reference>
<protein>
    <submittedName>
        <fullName evidence="1">Choline-sulfatase</fullName>
    </submittedName>
</protein>